<dbReference type="CDD" id="cd16922">
    <property type="entry name" value="HATPase_EvgS-ArcB-TorS-like"/>
    <property type="match status" value="1"/>
</dbReference>
<dbReference type="Pfam" id="PF02518">
    <property type="entry name" value="HATPase_c"/>
    <property type="match status" value="1"/>
</dbReference>
<evidence type="ECO:0000256" key="2">
    <source>
        <dbReference type="ARBA" id="ARBA00012438"/>
    </source>
</evidence>
<keyword evidence="9" id="KW-0808">Transferase</keyword>
<dbReference type="CDD" id="cd00082">
    <property type="entry name" value="HisKA"/>
    <property type="match status" value="1"/>
</dbReference>
<dbReference type="PANTHER" id="PTHR45339">
    <property type="entry name" value="HYBRID SIGNAL TRANSDUCTION HISTIDINE KINASE J"/>
    <property type="match status" value="1"/>
</dbReference>
<dbReference type="InterPro" id="IPR000014">
    <property type="entry name" value="PAS"/>
</dbReference>
<dbReference type="eggNOG" id="COG2205">
    <property type="taxonomic scope" value="Bacteria"/>
</dbReference>
<dbReference type="SUPFAM" id="SSF55785">
    <property type="entry name" value="PYP-like sensor domain (PAS domain)"/>
    <property type="match status" value="2"/>
</dbReference>
<comment type="catalytic activity">
    <reaction evidence="1">
        <text>ATP + protein L-histidine = ADP + protein N-phospho-L-histidine.</text>
        <dbReference type="EC" id="2.7.13.3"/>
    </reaction>
</comment>
<evidence type="ECO:0000313" key="9">
    <source>
        <dbReference type="EMBL" id="EGJ50165.1"/>
    </source>
</evidence>
<keyword evidence="3 4" id="KW-0597">Phosphoprotein</keyword>
<evidence type="ECO:0000259" key="7">
    <source>
        <dbReference type="PROSITE" id="PS50110"/>
    </source>
</evidence>
<dbReference type="Gene3D" id="3.30.450.20">
    <property type="entry name" value="PAS domain"/>
    <property type="match status" value="2"/>
</dbReference>
<dbReference type="Gene3D" id="3.40.50.2300">
    <property type="match status" value="1"/>
</dbReference>
<dbReference type="Gene3D" id="3.30.565.10">
    <property type="entry name" value="Histidine kinase-like ATPase, C-terminal domain"/>
    <property type="match status" value="1"/>
</dbReference>
<dbReference type="InterPro" id="IPR013767">
    <property type="entry name" value="PAS_fold"/>
</dbReference>
<evidence type="ECO:0000313" key="10">
    <source>
        <dbReference type="Proteomes" id="UP000007844"/>
    </source>
</evidence>
<dbReference type="InterPro" id="IPR004358">
    <property type="entry name" value="Sig_transdc_His_kin-like_C"/>
</dbReference>
<dbReference type="CDD" id="cd17546">
    <property type="entry name" value="REC_hyHK_CKI1_RcsC-like"/>
    <property type="match status" value="1"/>
</dbReference>
<dbReference type="InterPro" id="IPR003594">
    <property type="entry name" value="HATPase_dom"/>
</dbReference>
<dbReference type="InterPro" id="IPR005467">
    <property type="entry name" value="His_kinase_dom"/>
</dbReference>
<dbReference type="GO" id="GO:0006355">
    <property type="term" value="P:regulation of DNA-templated transcription"/>
    <property type="evidence" value="ECO:0007669"/>
    <property type="project" value="InterPro"/>
</dbReference>
<keyword evidence="5" id="KW-1133">Transmembrane helix</keyword>
<dbReference type="PRINTS" id="PR00344">
    <property type="entry name" value="BCTRLSENSOR"/>
</dbReference>
<dbReference type="InterPro" id="IPR036097">
    <property type="entry name" value="HisK_dim/P_sf"/>
</dbReference>
<dbReference type="PROSITE" id="PS50109">
    <property type="entry name" value="HIS_KIN"/>
    <property type="match status" value="1"/>
</dbReference>
<dbReference type="SUPFAM" id="SSF52172">
    <property type="entry name" value="CheY-like"/>
    <property type="match status" value="1"/>
</dbReference>
<feature type="domain" description="Histidine kinase" evidence="6">
    <location>
        <begin position="368"/>
        <end position="588"/>
    </location>
</feature>
<gene>
    <name evidence="9" type="ORF">Desaf_1832</name>
</gene>
<name>F3Z2C5_DESAF</name>
<dbReference type="SUPFAM" id="SSF55874">
    <property type="entry name" value="ATPase domain of HSP90 chaperone/DNA topoisomerase II/histidine kinase"/>
    <property type="match status" value="1"/>
</dbReference>
<evidence type="ECO:0000256" key="4">
    <source>
        <dbReference type="PROSITE-ProRule" id="PRU00169"/>
    </source>
</evidence>
<dbReference type="InterPro" id="IPR003661">
    <property type="entry name" value="HisK_dim/P_dom"/>
</dbReference>
<dbReference type="Pfam" id="PF00989">
    <property type="entry name" value="PAS"/>
    <property type="match status" value="1"/>
</dbReference>
<feature type="transmembrane region" description="Helical" evidence="5">
    <location>
        <begin position="33"/>
        <end position="54"/>
    </location>
</feature>
<keyword evidence="9" id="KW-0418">Kinase</keyword>
<dbReference type="InterPro" id="IPR035965">
    <property type="entry name" value="PAS-like_dom_sf"/>
</dbReference>
<dbReference type="EMBL" id="CP003221">
    <property type="protein sequence ID" value="EGJ50165.1"/>
    <property type="molecule type" value="Genomic_DNA"/>
</dbReference>
<dbReference type="EC" id="2.7.13.3" evidence="2"/>
<protein>
    <recommendedName>
        <fullName evidence="2">histidine kinase</fullName>
        <ecNumber evidence="2">2.7.13.3</ecNumber>
    </recommendedName>
</protein>
<evidence type="ECO:0000256" key="1">
    <source>
        <dbReference type="ARBA" id="ARBA00000085"/>
    </source>
</evidence>
<accession>F3Z2C5</accession>
<evidence type="ECO:0000256" key="5">
    <source>
        <dbReference type="SAM" id="Phobius"/>
    </source>
</evidence>
<dbReference type="InterPro" id="IPR001789">
    <property type="entry name" value="Sig_transdc_resp-reg_receiver"/>
</dbReference>
<dbReference type="Proteomes" id="UP000007844">
    <property type="component" value="Chromosome"/>
</dbReference>
<dbReference type="SMART" id="SM00387">
    <property type="entry name" value="HATPase_c"/>
    <property type="match status" value="1"/>
</dbReference>
<dbReference type="PROSITE" id="PS50110">
    <property type="entry name" value="RESPONSE_REGULATORY"/>
    <property type="match status" value="1"/>
</dbReference>
<dbReference type="PANTHER" id="PTHR45339:SF5">
    <property type="entry name" value="HISTIDINE KINASE"/>
    <property type="match status" value="1"/>
</dbReference>
<dbReference type="SMART" id="SM00388">
    <property type="entry name" value="HisKA"/>
    <property type="match status" value="1"/>
</dbReference>
<sequence>MGVFLLALSIAVQLVAALLAIRQGQRSKAGLGWWLIAAAMLFMAVNRIIGLFLYRQAPVHVPLEEGANIALLTVSVLLLAGIALIGPLLDELREAAERRSEEEHRLRGVVEAMPVMIHAHDASGAIVYWNRECERVTGYSALEMLGTSGKEDMLCRGKGCLLGDGKCVNFPWAELQEVEQTFRAKDGTIRNVLLTRVSGKASVPGWAWWMTGIDITDRRKTERRLAEREENYRKLFDSALDAIVIMDTQNSTVVDANPAALALFGYTREEMLGLPSLALTASPKRAQESFDELMAKGTLPLTRARQRRKDGSTFHSEISAASFESFGRKLVCVFFRDVSSEVATKLRLENAVRQARRSNRVKSEFLANMSHEIRTPIAGVIGTAKMALASERRGNQAEQLRRIENAARSLLSIVNDILDMSKIEAKGLEFRAKDFSPEWVVCACVEEFTALAQAKGLDLAAYVEPDVPACMRGDPDRLLQVLRNLVGNSLKFTERGHITISVRQPEKGETGLLYFSVKDTGIGIPKNRQKDLFKPFSQLDTTYAKRHQGTGLGLSISRRLVERMGGDIWVESERGQGSEFCFTARFEAAGGEFCPWQPEPPEVVEVPPLRILLAEDEQLNREFVTFFLLGEGHTVTTATNGCEALDLLERQDFDVVLMDVQMPELDGLEATRRIRSLEKPDKAHVPIIALTAYAMKEDRERVMAAGMDDYLSKPLDMDELRRSLARILAERKKLET</sequence>
<dbReference type="AlphaFoldDB" id="F3Z2C5"/>
<evidence type="ECO:0000259" key="8">
    <source>
        <dbReference type="PROSITE" id="PS50112"/>
    </source>
</evidence>
<dbReference type="NCBIfam" id="TIGR00229">
    <property type="entry name" value="sensory_box"/>
    <property type="match status" value="2"/>
</dbReference>
<dbReference type="CDD" id="cd00130">
    <property type="entry name" value="PAS"/>
    <property type="match status" value="2"/>
</dbReference>
<organism evidence="9 10">
    <name type="scientific">Desulfocurvibacter africanus subsp. africanus str. Walvis Bay</name>
    <dbReference type="NCBI Taxonomy" id="690850"/>
    <lineage>
        <taxon>Bacteria</taxon>
        <taxon>Pseudomonadati</taxon>
        <taxon>Thermodesulfobacteriota</taxon>
        <taxon>Desulfovibrionia</taxon>
        <taxon>Desulfovibrionales</taxon>
        <taxon>Desulfovibrionaceae</taxon>
        <taxon>Desulfocurvibacter</taxon>
    </lineage>
</organism>
<dbReference type="SMART" id="SM00091">
    <property type="entry name" value="PAS"/>
    <property type="match status" value="2"/>
</dbReference>
<dbReference type="Pfam" id="PF00072">
    <property type="entry name" value="Response_reg"/>
    <property type="match status" value="1"/>
</dbReference>
<dbReference type="GO" id="GO:0000155">
    <property type="term" value="F:phosphorelay sensor kinase activity"/>
    <property type="evidence" value="ECO:0007669"/>
    <property type="project" value="InterPro"/>
</dbReference>
<feature type="modified residue" description="4-aspartylphosphate" evidence="4">
    <location>
        <position position="659"/>
    </location>
</feature>
<dbReference type="Pfam" id="PF00512">
    <property type="entry name" value="HisKA"/>
    <property type="match status" value="1"/>
</dbReference>
<keyword evidence="10" id="KW-1185">Reference proteome</keyword>
<evidence type="ECO:0000259" key="6">
    <source>
        <dbReference type="PROSITE" id="PS50109"/>
    </source>
</evidence>
<dbReference type="PROSITE" id="PS50112">
    <property type="entry name" value="PAS"/>
    <property type="match status" value="2"/>
</dbReference>
<dbReference type="RefSeq" id="WP_014259923.1">
    <property type="nucleotide sequence ID" value="NC_016629.1"/>
</dbReference>
<dbReference type="HOGENOM" id="CLU_000445_114_15_7"/>
<dbReference type="InterPro" id="IPR036890">
    <property type="entry name" value="HATPase_C_sf"/>
</dbReference>
<feature type="transmembrane region" description="Helical" evidence="5">
    <location>
        <begin position="66"/>
        <end position="89"/>
    </location>
</feature>
<dbReference type="FunFam" id="3.30.565.10:FF:000010">
    <property type="entry name" value="Sensor histidine kinase RcsC"/>
    <property type="match status" value="1"/>
</dbReference>
<feature type="domain" description="Response regulatory" evidence="7">
    <location>
        <begin position="610"/>
        <end position="728"/>
    </location>
</feature>
<keyword evidence="5" id="KW-0472">Membrane</keyword>
<dbReference type="SMART" id="SM00448">
    <property type="entry name" value="REC"/>
    <property type="match status" value="1"/>
</dbReference>
<feature type="domain" description="PAS" evidence="8">
    <location>
        <begin position="102"/>
        <end position="148"/>
    </location>
</feature>
<dbReference type="Pfam" id="PF13426">
    <property type="entry name" value="PAS_9"/>
    <property type="match status" value="1"/>
</dbReference>
<dbReference type="KEGG" id="daf:Desaf_1832"/>
<dbReference type="STRING" id="690850.Desaf_1832"/>
<proteinExistence type="predicted"/>
<dbReference type="Gene3D" id="1.10.287.130">
    <property type="match status" value="1"/>
</dbReference>
<evidence type="ECO:0000256" key="3">
    <source>
        <dbReference type="ARBA" id="ARBA00022553"/>
    </source>
</evidence>
<dbReference type="SUPFAM" id="SSF47384">
    <property type="entry name" value="Homodimeric domain of signal transducing histidine kinase"/>
    <property type="match status" value="1"/>
</dbReference>
<feature type="domain" description="PAS" evidence="8">
    <location>
        <begin position="228"/>
        <end position="273"/>
    </location>
</feature>
<reference evidence="9 10" key="1">
    <citation type="journal article" date="2011" name="J. Bacteriol.">
        <title>Genome sequence of the mercury-methylating and pleomorphic Desulfovibrio africanus Strain Walvis Bay.</title>
        <authorList>
            <person name="Brown S.D."/>
            <person name="Wall J.D."/>
            <person name="Kucken A.M."/>
            <person name="Gilmour C.C."/>
            <person name="Podar M."/>
            <person name="Brandt C.C."/>
            <person name="Teshima H."/>
            <person name="Detter J.C."/>
            <person name="Han C.S."/>
            <person name="Land M.L."/>
            <person name="Lucas S."/>
            <person name="Han J."/>
            <person name="Pennacchio L."/>
            <person name="Nolan M."/>
            <person name="Pitluck S."/>
            <person name="Woyke T."/>
            <person name="Goodwin L."/>
            <person name="Palumbo A.V."/>
            <person name="Elias D.A."/>
        </authorList>
    </citation>
    <scope>NUCLEOTIDE SEQUENCE [LARGE SCALE GENOMIC DNA]</scope>
    <source>
        <strain evidence="9 10">Walvis Bay</strain>
    </source>
</reference>
<keyword evidence="5" id="KW-0812">Transmembrane</keyword>
<dbReference type="InterPro" id="IPR011006">
    <property type="entry name" value="CheY-like_superfamily"/>
</dbReference>